<organism evidence="2 3">
    <name type="scientific">Thelonectria olida</name>
    <dbReference type="NCBI Taxonomy" id="1576542"/>
    <lineage>
        <taxon>Eukaryota</taxon>
        <taxon>Fungi</taxon>
        <taxon>Dikarya</taxon>
        <taxon>Ascomycota</taxon>
        <taxon>Pezizomycotina</taxon>
        <taxon>Sordariomycetes</taxon>
        <taxon>Hypocreomycetidae</taxon>
        <taxon>Hypocreales</taxon>
        <taxon>Nectriaceae</taxon>
        <taxon>Thelonectria</taxon>
    </lineage>
</organism>
<feature type="region of interest" description="Disordered" evidence="1">
    <location>
        <begin position="149"/>
        <end position="370"/>
    </location>
</feature>
<feature type="compositionally biased region" description="Basic and acidic residues" evidence="1">
    <location>
        <begin position="122"/>
        <end position="133"/>
    </location>
</feature>
<feature type="compositionally biased region" description="Polar residues" evidence="1">
    <location>
        <begin position="29"/>
        <end position="40"/>
    </location>
</feature>
<feature type="compositionally biased region" description="Basic and acidic residues" evidence="1">
    <location>
        <begin position="329"/>
        <end position="338"/>
    </location>
</feature>
<feature type="compositionally biased region" description="Polar residues" evidence="1">
    <location>
        <begin position="571"/>
        <end position="590"/>
    </location>
</feature>
<feature type="region of interest" description="Disordered" evidence="1">
    <location>
        <begin position="517"/>
        <end position="726"/>
    </location>
</feature>
<keyword evidence="3" id="KW-1185">Reference proteome</keyword>
<dbReference type="AlphaFoldDB" id="A0A9P8W9Y8"/>
<dbReference type="EMBL" id="JAGPYM010000006">
    <property type="protein sequence ID" value="KAH6893259.1"/>
    <property type="molecule type" value="Genomic_DNA"/>
</dbReference>
<feature type="compositionally biased region" description="Polar residues" evidence="1">
    <location>
        <begin position="613"/>
        <end position="650"/>
    </location>
</feature>
<evidence type="ECO:0000256" key="1">
    <source>
        <dbReference type="SAM" id="MobiDB-lite"/>
    </source>
</evidence>
<feature type="compositionally biased region" description="Polar residues" evidence="1">
    <location>
        <begin position="521"/>
        <end position="530"/>
    </location>
</feature>
<evidence type="ECO:0000313" key="2">
    <source>
        <dbReference type="EMBL" id="KAH6893259.1"/>
    </source>
</evidence>
<feature type="region of interest" description="Disordered" evidence="1">
    <location>
        <begin position="1"/>
        <end position="136"/>
    </location>
</feature>
<dbReference type="Proteomes" id="UP000777438">
    <property type="component" value="Unassembled WGS sequence"/>
</dbReference>
<feature type="compositionally biased region" description="Acidic residues" evidence="1">
    <location>
        <begin position="591"/>
        <end position="609"/>
    </location>
</feature>
<feature type="compositionally biased region" description="Pro residues" evidence="1">
    <location>
        <begin position="812"/>
        <end position="821"/>
    </location>
</feature>
<evidence type="ECO:0000313" key="3">
    <source>
        <dbReference type="Proteomes" id="UP000777438"/>
    </source>
</evidence>
<name>A0A9P8W9Y8_9HYPO</name>
<sequence length="871" mass="94452">MEDPWGSPWTTTDYSPPKIDLPAPPPSAHFSTSADHSPNRLSPARTPWDDDDAWGGWNEPGKESPRWGRSPGLRPLDGSGSGPASRLPSPSPEVWGQLTTLEVARVRKDERNGDSAISLGEGARREPSRDRYLTPRAFSVSPRPIVEDAWKSHGVEPPAENLNGKAKEPVERPGSPEQPPPGPAIHVDIQAKGSRQASKVQNLVEMFDGMERRSRSVSPMEPSLRKTSSNASPIPSPEPRSEGLVIPESLDLGPLVESPQEPEPELEAEKAIKAEEQTPEAKPAPREKPPPIKLPPEDRLTAIGPTHERQEELNVITREDSELSEASVDEEHQIEEVRWNTLQSSVETTQTAVLREAPKEPKLKVKPPSDPFSIDVFKVDELFSSEKSSFPPPEPVPDVIIDDTFASSGERKAWYLISRPGSMRKHDLGDDENYVRVNWNSSQVRGQAIRIVRRWMEEDSITGRVVLGRRTGPAGAKIFNWDSSAPPVEISELLGRKSHSRQTSVASKATALSPVAPAFGWSSSPVSSPTVADPPPISDKPPVAESTVPAKLSAPALPKLKPISPVVQPVQPLTSPTSPLAQPPHTAQAQSDDEEEDDKDDEDDDDDWGEMVSSPTDQTNGTFPSISEAIESNATTKAADASSFTEVVTPSDSGAGTASKTSSSMADWAEAPRSSFDAPPTQGFIPNSLSKGSTASWTDMTRHSTDTSATQGFLPHSHSKSSTVSWATRTSLDAILSEDLIPSKAMHSVKDKSRPQSWAFGNVNFLDGSPKPPLPPTKDLPIHTRKALSLLSQPPRVLEGNPSTIQTSPTTPRKPPTPPPKDNSLKDDALKDASPNDDSRIDNSPQSDSPKYDEIVATILRGLPDLSYMLR</sequence>
<dbReference type="OrthoDB" id="3941134at2759"/>
<protein>
    <submittedName>
        <fullName evidence="2">Uncharacterized protein</fullName>
    </submittedName>
</protein>
<feature type="compositionally biased region" description="Basic and acidic residues" evidence="1">
    <location>
        <begin position="267"/>
        <end position="276"/>
    </location>
</feature>
<reference evidence="2 3" key="1">
    <citation type="journal article" date="2021" name="Nat. Commun.">
        <title>Genetic determinants of endophytism in the Arabidopsis root mycobiome.</title>
        <authorList>
            <person name="Mesny F."/>
            <person name="Miyauchi S."/>
            <person name="Thiergart T."/>
            <person name="Pickel B."/>
            <person name="Atanasova L."/>
            <person name="Karlsson M."/>
            <person name="Huettel B."/>
            <person name="Barry K.W."/>
            <person name="Haridas S."/>
            <person name="Chen C."/>
            <person name="Bauer D."/>
            <person name="Andreopoulos W."/>
            <person name="Pangilinan J."/>
            <person name="LaButti K."/>
            <person name="Riley R."/>
            <person name="Lipzen A."/>
            <person name="Clum A."/>
            <person name="Drula E."/>
            <person name="Henrissat B."/>
            <person name="Kohler A."/>
            <person name="Grigoriev I.V."/>
            <person name="Martin F.M."/>
            <person name="Hacquard S."/>
        </authorList>
    </citation>
    <scope>NUCLEOTIDE SEQUENCE [LARGE SCALE GENOMIC DNA]</scope>
    <source>
        <strain evidence="2 3">MPI-CAGE-CH-0241</strain>
    </source>
</reference>
<feature type="region of interest" description="Disordered" evidence="1">
    <location>
        <begin position="738"/>
        <end position="853"/>
    </location>
</feature>
<feature type="compositionally biased region" description="Polar residues" evidence="1">
    <location>
        <begin position="684"/>
        <end position="699"/>
    </location>
</feature>
<feature type="compositionally biased region" description="Basic and acidic residues" evidence="1">
    <location>
        <begin position="283"/>
        <end position="321"/>
    </location>
</feature>
<accession>A0A9P8W9Y8</accession>
<proteinExistence type="predicted"/>
<feature type="compositionally biased region" description="Polar residues" evidence="1">
    <location>
        <begin position="340"/>
        <end position="352"/>
    </location>
</feature>
<feature type="compositionally biased region" description="Low complexity" evidence="1">
    <location>
        <begin position="651"/>
        <end position="664"/>
    </location>
</feature>
<comment type="caution">
    <text evidence="2">The sequence shown here is derived from an EMBL/GenBank/DDBJ whole genome shotgun (WGS) entry which is preliminary data.</text>
</comment>
<feature type="compositionally biased region" description="Basic and acidic residues" evidence="1">
    <location>
        <begin position="104"/>
        <end position="113"/>
    </location>
</feature>
<gene>
    <name evidence="2" type="ORF">B0T10DRAFT_269068</name>
</gene>